<evidence type="ECO:0000256" key="1">
    <source>
        <dbReference type="ARBA" id="ARBA00022737"/>
    </source>
</evidence>
<dbReference type="OrthoDB" id="10256179at2759"/>
<evidence type="ECO:0000313" key="4">
    <source>
        <dbReference type="EMBL" id="ROT67424.1"/>
    </source>
</evidence>
<dbReference type="Proteomes" id="UP000283509">
    <property type="component" value="Unassembled WGS sequence"/>
</dbReference>
<feature type="repeat" description="RCC1" evidence="2">
    <location>
        <begin position="278"/>
        <end position="333"/>
    </location>
</feature>
<evidence type="ECO:0000256" key="3">
    <source>
        <dbReference type="SAM" id="MobiDB-lite"/>
    </source>
</evidence>
<sequence length="534" mass="58139">MNTNTTRNTFLNPRRADTVRAAEKGSTGIESRSAGQWRARASVLTLCTGFALSPVIRNSAFEILGPAWRRRGSDFPRFLCVQSRQVAFPSRTPGHAPKQNLRGYYTRDELWCVNMTALYAWGANSHGQLGLGYVSEQVTQPTRVDDLPDNISEPSICTAVGGGGHTFLLTAQGRLFGAGWNTSGQVGDGTQVRAVAGFQLIRGLEGHHMVAVACGWAHSIALSRSGQVWVWGSNSHGQLGLPKDEVPFTSLPICLDLMNVVSCVACGQNTTYGLTTEGHVLAWGDNKWGQLAHDPRNVAYFTCPLTIPHNYFGGERVVWLRVGWTHCVVGVASGAVYVWGRADYGQLGPLEDEQQDSSSDTTGNEVPQKRCRYIPSCLRFKKRVKGVACGSEHNLAMIEGPGDGISLFTWGWNEHGNCGDGTTTNALRPAKIQVPGNLQVIGAGLFSKNSQFISRRNIGKAALEEDDDETQEVAPVDPEEDDDETQEVAPVDPEEDDDETREVAPAAPEEDDDETREVAPVAAPEEEDEDETRE</sequence>
<keyword evidence="5" id="KW-1185">Reference proteome</keyword>
<dbReference type="PANTHER" id="PTHR22870">
    <property type="entry name" value="REGULATOR OF CHROMOSOME CONDENSATION"/>
    <property type="match status" value="1"/>
</dbReference>
<dbReference type="PROSITE" id="PS50012">
    <property type="entry name" value="RCC1_3"/>
    <property type="match status" value="5"/>
</dbReference>
<dbReference type="STRING" id="6689.A0A423ST90"/>
<evidence type="ECO:0000313" key="5">
    <source>
        <dbReference type="Proteomes" id="UP000283509"/>
    </source>
</evidence>
<name>A0A423ST90_PENVA</name>
<accession>A0A423ST90</accession>
<protein>
    <submittedName>
        <fullName evidence="4">Secretion-regulating guanine nucleotide exchange factor</fullName>
    </submittedName>
</protein>
<reference evidence="4 5" key="2">
    <citation type="submission" date="2019-01" db="EMBL/GenBank/DDBJ databases">
        <title>The decoding of complex shrimp genome reveals the adaptation for benthos swimmer, frequently molting mechanism and breeding impact on genome.</title>
        <authorList>
            <person name="Sun Y."/>
            <person name="Gao Y."/>
            <person name="Yu Y."/>
        </authorList>
    </citation>
    <scope>NUCLEOTIDE SEQUENCE [LARGE SCALE GENOMIC DNA]</scope>
    <source>
        <tissue evidence="4">Muscle</tissue>
    </source>
</reference>
<keyword evidence="1" id="KW-0677">Repeat</keyword>
<dbReference type="Gene3D" id="2.130.10.30">
    <property type="entry name" value="Regulator of chromosome condensation 1/beta-lactamase-inhibitor protein II"/>
    <property type="match status" value="2"/>
</dbReference>
<evidence type="ECO:0000256" key="2">
    <source>
        <dbReference type="PROSITE-ProRule" id="PRU00235"/>
    </source>
</evidence>
<feature type="repeat" description="RCC1" evidence="2">
    <location>
        <begin position="226"/>
        <end position="277"/>
    </location>
</feature>
<dbReference type="SUPFAM" id="SSF50985">
    <property type="entry name" value="RCC1/BLIP-II"/>
    <property type="match status" value="1"/>
</dbReference>
<dbReference type="AlphaFoldDB" id="A0A423ST90"/>
<feature type="compositionally biased region" description="Acidic residues" evidence="3">
    <location>
        <begin position="524"/>
        <end position="534"/>
    </location>
</feature>
<dbReference type="PRINTS" id="PR00633">
    <property type="entry name" value="RCCNDNSATION"/>
</dbReference>
<dbReference type="Pfam" id="PF00415">
    <property type="entry name" value="RCC1"/>
    <property type="match status" value="3"/>
</dbReference>
<dbReference type="PANTHER" id="PTHR22870:SF408">
    <property type="entry name" value="OS09G0560450 PROTEIN"/>
    <property type="match status" value="1"/>
</dbReference>
<feature type="repeat" description="RCC1" evidence="2">
    <location>
        <begin position="116"/>
        <end position="172"/>
    </location>
</feature>
<proteinExistence type="predicted"/>
<gene>
    <name evidence="4" type="ORF">C7M84_014505</name>
</gene>
<dbReference type="InterPro" id="IPR051210">
    <property type="entry name" value="Ub_ligase/GEF_domain"/>
</dbReference>
<comment type="caution">
    <text evidence="4">The sequence shown here is derived from an EMBL/GenBank/DDBJ whole genome shotgun (WGS) entry which is preliminary data.</text>
</comment>
<feature type="repeat" description="RCC1" evidence="2">
    <location>
        <begin position="334"/>
        <end position="400"/>
    </location>
</feature>
<dbReference type="InterPro" id="IPR009091">
    <property type="entry name" value="RCC1/BLIP-II"/>
</dbReference>
<reference evidence="4 5" key="1">
    <citation type="submission" date="2018-04" db="EMBL/GenBank/DDBJ databases">
        <authorList>
            <person name="Zhang X."/>
            <person name="Yuan J."/>
            <person name="Li F."/>
            <person name="Xiang J."/>
        </authorList>
    </citation>
    <scope>NUCLEOTIDE SEQUENCE [LARGE SCALE GENOMIC DNA]</scope>
    <source>
        <tissue evidence="4">Muscle</tissue>
    </source>
</reference>
<dbReference type="EMBL" id="QCYY01002810">
    <property type="protein sequence ID" value="ROT67424.1"/>
    <property type="molecule type" value="Genomic_DNA"/>
</dbReference>
<feature type="region of interest" description="Disordered" evidence="3">
    <location>
        <begin position="460"/>
        <end position="534"/>
    </location>
</feature>
<dbReference type="Pfam" id="PF13540">
    <property type="entry name" value="RCC1_2"/>
    <property type="match status" value="2"/>
</dbReference>
<dbReference type="InterPro" id="IPR000408">
    <property type="entry name" value="Reg_chr_condens"/>
</dbReference>
<organism evidence="4 5">
    <name type="scientific">Penaeus vannamei</name>
    <name type="common">Whiteleg shrimp</name>
    <name type="synonym">Litopenaeus vannamei</name>
    <dbReference type="NCBI Taxonomy" id="6689"/>
    <lineage>
        <taxon>Eukaryota</taxon>
        <taxon>Metazoa</taxon>
        <taxon>Ecdysozoa</taxon>
        <taxon>Arthropoda</taxon>
        <taxon>Crustacea</taxon>
        <taxon>Multicrustacea</taxon>
        <taxon>Malacostraca</taxon>
        <taxon>Eumalacostraca</taxon>
        <taxon>Eucarida</taxon>
        <taxon>Decapoda</taxon>
        <taxon>Dendrobranchiata</taxon>
        <taxon>Penaeoidea</taxon>
        <taxon>Penaeidae</taxon>
        <taxon>Penaeus</taxon>
    </lineage>
</organism>
<feature type="repeat" description="RCC1" evidence="2">
    <location>
        <begin position="173"/>
        <end position="225"/>
    </location>
</feature>
<feature type="compositionally biased region" description="Acidic residues" evidence="3">
    <location>
        <begin position="464"/>
        <end position="500"/>
    </location>
</feature>